<feature type="region of interest" description="Disordered" evidence="1">
    <location>
        <begin position="68"/>
        <end position="92"/>
    </location>
</feature>
<dbReference type="EMBL" id="LWDG02000918">
    <property type="protein sequence ID" value="KAE8261780.1"/>
    <property type="molecule type" value="Genomic_DNA"/>
</dbReference>
<feature type="region of interest" description="Disordered" evidence="1">
    <location>
        <begin position="1"/>
        <end position="31"/>
    </location>
</feature>
<gene>
    <name evidence="2" type="ORF">A4X09_0g7603</name>
</gene>
<organism evidence="2 3">
    <name type="scientific">Tilletia walkeri</name>
    <dbReference type="NCBI Taxonomy" id="117179"/>
    <lineage>
        <taxon>Eukaryota</taxon>
        <taxon>Fungi</taxon>
        <taxon>Dikarya</taxon>
        <taxon>Basidiomycota</taxon>
        <taxon>Ustilaginomycotina</taxon>
        <taxon>Exobasidiomycetes</taxon>
        <taxon>Tilletiales</taxon>
        <taxon>Tilletiaceae</taxon>
        <taxon>Tilletia</taxon>
    </lineage>
</organism>
<evidence type="ECO:0000313" key="3">
    <source>
        <dbReference type="Proteomes" id="UP000078113"/>
    </source>
</evidence>
<evidence type="ECO:0000313" key="2">
    <source>
        <dbReference type="EMBL" id="KAE8261780.1"/>
    </source>
</evidence>
<accession>A0A8X7T0V0</accession>
<evidence type="ECO:0000256" key="1">
    <source>
        <dbReference type="SAM" id="MobiDB-lite"/>
    </source>
</evidence>
<dbReference type="AlphaFoldDB" id="A0A8X7T0V0"/>
<proteinExistence type="predicted"/>
<protein>
    <submittedName>
        <fullName evidence="2">Uncharacterized protein</fullName>
    </submittedName>
</protein>
<sequence length="294" mass="32305">MSAKNQDGLEPENGYEFRLRAINDPESGRKDNQRFRFCGRQRLSTVGAKLSFLLRLVKAIQDGRLQPFPERTWGPSAPPTRHRGTRSSSCNRTSWTRVRSAVACSPTLLSGRQVTPVETRRFSNSPTVQVSMSRAGSLPFEGWGYIFGQINARKSCRNLLSVLCKRLEQLVTRVTCGLYGKHFLAGGRGSTAAEMASYWGTLHIAGTQYKPVCGALGYNSITALAQAGDKGDIGVKFVFRKYDFALSRIQGDGEILWASLGTDPANCLSAVMRLCLSGGWPRLASTRVLTKDTS</sequence>
<reference evidence="2" key="2">
    <citation type="journal article" date="2019" name="IMA Fungus">
        <title>Genome sequencing and comparison of five Tilletia species to identify candidate genes for the detection of regulated species infecting wheat.</title>
        <authorList>
            <person name="Nguyen H.D.T."/>
            <person name="Sultana T."/>
            <person name="Kesanakurti P."/>
            <person name="Hambleton S."/>
        </authorList>
    </citation>
    <scope>NUCLEOTIDE SEQUENCE</scope>
    <source>
        <strain evidence="2">DAOMC 236422</strain>
    </source>
</reference>
<name>A0A8X7T0V0_9BASI</name>
<feature type="compositionally biased region" description="Basic and acidic residues" evidence="1">
    <location>
        <begin position="15"/>
        <end position="31"/>
    </location>
</feature>
<dbReference type="Proteomes" id="UP000078113">
    <property type="component" value="Unassembled WGS sequence"/>
</dbReference>
<reference evidence="2" key="1">
    <citation type="submission" date="2016-04" db="EMBL/GenBank/DDBJ databases">
        <authorList>
            <person name="Nguyen H.D."/>
            <person name="Samba Siva P."/>
            <person name="Cullis J."/>
            <person name="Levesque C.A."/>
            <person name="Hambleton S."/>
        </authorList>
    </citation>
    <scope>NUCLEOTIDE SEQUENCE</scope>
    <source>
        <strain evidence="2">DAOMC 236422</strain>
    </source>
</reference>
<keyword evidence="3" id="KW-1185">Reference proteome</keyword>
<comment type="caution">
    <text evidence="2">The sequence shown here is derived from an EMBL/GenBank/DDBJ whole genome shotgun (WGS) entry which is preliminary data.</text>
</comment>